<evidence type="ECO:0000313" key="6">
    <source>
        <dbReference type="EMBL" id="HIU44555.1"/>
    </source>
</evidence>
<evidence type="ECO:0000256" key="3">
    <source>
        <dbReference type="ARBA" id="ARBA00023004"/>
    </source>
</evidence>
<evidence type="ECO:0000256" key="2">
    <source>
        <dbReference type="ARBA" id="ARBA00022723"/>
    </source>
</evidence>
<dbReference type="PANTHER" id="PTHR32329">
    <property type="entry name" value="BIFUNCTIONAL PROTEIN [INCLUDES 2-HYDROXYACYL-COA DEHYDRATASE (N-TER) AND ITS ACTIVATOR DOMAIN (C_TERM)-RELATED"/>
    <property type="match status" value="1"/>
</dbReference>
<dbReference type="InterPro" id="IPR051805">
    <property type="entry name" value="Dehydratase_Activator_Redct"/>
</dbReference>
<dbReference type="Gene3D" id="3.30.420.40">
    <property type="match status" value="2"/>
</dbReference>
<keyword evidence="3" id="KW-0408">Iron</keyword>
<dbReference type="AlphaFoldDB" id="A0A9D1S1M4"/>
<proteinExistence type="predicted"/>
<sequence length="249" mass="26779">MLTLGIDCGSTTTKGVLLDGNDIVETAILPTSARPRERMAELYARLYRPGVQSTVATGYGRALLPQADRQVTEITCHARGAAFLCPGISCVVDIGGQDCKAILLDKGGFVADFAMNDKCAAGTGRFIEMMCRILDCDLDEVDEFVRECSPVEITSMCTVFAESEIISLLAEGHERGDIALGVVRSICRRTAYFAQRLSPSAEVFFSGGLARFGVFRAALEEFIGLPVRTSEMSQYAGALGAALIGQKKR</sequence>
<accession>A0A9D1S1M4</accession>
<dbReference type="PANTHER" id="PTHR32329:SF2">
    <property type="entry name" value="BIFUNCTIONAL PROTEIN [INCLUDES 2-HYDROXYACYL-COA DEHYDRATASE (N-TER) AND ITS ACTIVATOR DOMAIN (C_TERM)"/>
    <property type="match status" value="1"/>
</dbReference>
<protein>
    <recommendedName>
        <fullName evidence="5">ATPase BadF/BadG/BcrA/BcrD type domain-containing protein</fullName>
    </recommendedName>
</protein>
<dbReference type="GO" id="GO:0051536">
    <property type="term" value="F:iron-sulfur cluster binding"/>
    <property type="evidence" value="ECO:0007669"/>
    <property type="project" value="UniProtKB-KW"/>
</dbReference>
<evidence type="ECO:0000256" key="1">
    <source>
        <dbReference type="ARBA" id="ARBA00001966"/>
    </source>
</evidence>
<dbReference type="NCBIfam" id="TIGR00241">
    <property type="entry name" value="CoA_E_activ"/>
    <property type="match status" value="1"/>
</dbReference>
<dbReference type="SUPFAM" id="SSF53067">
    <property type="entry name" value="Actin-like ATPase domain"/>
    <property type="match status" value="1"/>
</dbReference>
<evidence type="ECO:0000256" key="4">
    <source>
        <dbReference type="ARBA" id="ARBA00023014"/>
    </source>
</evidence>
<dbReference type="InterPro" id="IPR008275">
    <property type="entry name" value="CoA_E_activase_dom"/>
</dbReference>
<dbReference type="GO" id="GO:0046872">
    <property type="term" value="F:metal ion binding"/>
    <property type="evidence" value="ECO:0007669"/>
    <property type="project" value="UniProtKB-KW"/>
</dbReference>
<keyword evidence="4" id="KW-0411">Iron-sulfur</keyword>
<dbReference type="InterPro" id="IPR043129">
    <property type="entry name" value="ATPase_NBD"/>
</dbReference>
<feature type="domain" description="ATPase BadF/BadG/BcrA/BcrD type" evidence="5">
    <location>
        <begin position="4"/>
        <end position="245"/>
    </location>
</feature>
<dbReference type="Pfam" id="PF01869">
    <property type="entry name" value="BcrAD_BadFG"/>
    <property type="match status" value="1"/>
</dbReference>
<comment type="cofactor">
    <cofactor evidence="1">
        <name>[4Fe-4S] cluster</name>
        <dbReference type="ChEBI" id="CHEBI:49883"/>
    </cofactor>
</comment>
<gene>
    <name evidence="6" type="ORF">IAB67_09685</name>
</gene>
<dbReference type="Proteomes" id="UP000824073">
    <property type="component" value="Unassembled WGS sequence"/>
</dbReference>
<dbReference type="InterPro" id="IPR002731">
    <property type="entry name" value="ATPase_BadF"/>
</dbReference>
<organism evidence="6 7">
    <name type="scientific">Candidatus Ventrousia excrementavium</name>
    <dbReference type="NCBI Taxonomy" id="2840961"/>
    <lineage>
        <taxon>Bacteria</taxon>
        <taxon>Bacillati</taxon>
        <taxon>Bacillota</taxon>
        <taxon>Clostridia</taxon>
        <taxon>Eubacteriales</taxon>
        <taxon>Clostridiaceae</taxon>
        <taxon>Clostridiaceae incertae sedis</taxon>
        <taxon>Candidatus Ventrousia</taxon>
    </lineage>
</organism>
<keyword evidence="2" id="KW-0479">Metal-binding</keyword>
<reference evidence="6" key="1">
    <citation type="submission" date="2020-10" db="EMBL/GenBank/DDBJ databases">
        <authorList>
            <person name="Gilroy R."/>
        </authorList>
    </citation>
    <scope>NUCLEOTIDE SEQUENCE</scope>
    <source>
        <strain evidence="6">CHK191-8634</strain>
    </source>
</reference>
<reference evidence="6" key="2">
    <citation type="journal article" date="2021" name="PeerJ">
        <title>Extensive microbial diversity within the chicken gut microbiome revealed by metagenomics and culture.</title>
        <authorList>
            <person name="Gilroy R."/>
            <person name="Ravi A."/>
            <person name="Getino M."/>
            <person name="Pursley I."/>
            <person name="Horton D.L."/>
            <person name="Alikhan N.F."/>
            <person name="Baker D."/>
            <person name="Gharbi K."/>
            <person name="Hall N."/>
            <person name="Watson M."/>
            <person name="Adriaenssens E.M."/>
            <person name="Foster-Nyarko E."/>
            <person name="Jarju S."/>
            <person name="Secka A."/>
            <person name="Antonio M."/>
            <person name="Oren A."/>
            <person name="Chaudhuri R.R."/>
            <person name="La Ragione R."/>
            <person name="Hildebrand F."/>
            <person name="Pallen M.J."/>
        </authorList>
    </citation>
    <scope>NUCLEOTIDE SEQUENCE</scope>
    <source>
        <strain evidence="6">CHK191-8634</strain>
    </source>
</reference>
<name>A0A9D1S1M4_9CLOT</name>
<evidence type="ECO:0000313" key="7">
    <source>
        <dbReference type="Proteomes" id="UP000824073"/>
    </source>
</evidence>
<comment type="caution">
    <text evidence="6">The sequence shown here is derived from an EMBL/GenBank/DDBJ whole genome shotgun (WGS) entry which is preliminary data.</text>
</comment>
<evidence type="ECO:0000259" key="5">
    <source>
        <dbReference type="Pfam" id="PF01869"/>
    </source>
</evidence>
<dbReference type="CDD" id="cd24036">
    <property type="entry name" value="ASKHA_NBD_BcrAD_BadFG_HgdC_HadI"/>
    <property type="match status" value="1"/>
</dbReference>
<dbReference type="EMBL" id="DVMR01000071">
    <property type="protein sequence ID" value="HIU44555.1"/>
    <property type="molecule type" value="Genomic_DNA"/>
</dbReference>